<feature type="transmembrane region" description="Helical" evidence="1">
    <location>
        <begin position="449"/>
        <end position="473"/>
    </location>
</feature>
<feature type="transmembrane region" description="Helical" evidence="1">
    <location>
        <begin position="421"/>
        <end position="443"/>
    </location>
</feature>
<accession>B3RUB3</accession>
<sequence length="523" mass="58679">MDASRQSSYSNTSYTSESSKNRYDRWHWTVFLQAYFVSIAAILGIGILGLPVTLSHSGMQPLILNLIISFFAQFVCIEDDSTPLTSETNNTEALAIIEHKLAELKDLMVQDKDQDETQDDEISLHTISKLFLPFGAYQLFDILVIATFLSILISFALAGGQAYSEITELPLPVMISIFVWSWAAVIIFLRKIVQPFVSVLTIVKCIALVVTDIDIVDQQVSVTFYVGLKIDLPIHNNWSYVGSSFLMTTVSLGGIILIMPMLFARIRFNTREVVLFNTAIISALGTVVILNLLWSYAVLGVVPQRCVDIQPTIMQPDNQNTTLAGHCNISLAWAERNGKISTVPLTEILRQHYPKYDWIASLVEIFIVISITVSFLTLGSALRHTLCGTLDTIWNYFKARMSEEAAAQVEDGVRTTTEKNWLWITKILVYILTFGIAFIVAMFNPKAFIAILSSVGSFFINLQAGLFIPMMIYKARRHASSNLKTPCPMGKILYILHFLMAFYFLFAVVYDIVIVIIQSVHKS</sequence>
<dbReference type="HOGENOM" id="CLU_035280_0_0_1"/>
<dbReference type="PANTHER" id="PTHR16189:SF6">
    <property type="entry name" value="AMINO ACID TRANSPORTER TRANSMEMBRANE DOMAIN-CONTAINING PROTEIN"/>
    <property type="match status" value="1"/>
</dbReference>
<dbReference type="PhylomeDB" id="B3RUB3"/>
<feature type="transmembrane region" description="Helical" evidence="1">
    <location>
        <begin position="169"/>
        <end position="189"/>
    </location>
</feature>
<feature type="transmembrane region" description="Helical" evidence="1">
    <location>
        <begin position="494"/>
        <end position="517"/>
    </location>
</feature>
<dbReference type="RefSeq" id="XP_002111337.1">
    <property type="nucleotide sequence ID" value="XM_002111301.1"/>
</dbReference>
<gene>
    <name evidence="2" type="ORF">TRIADDRAFT_55223</name>
</gene>
<evidence type="ECO:0000313" key="2">
    <source>
        <dbReference type="EMBL" id="EDV25304.1"/>
    </source>
</evidence>
<dbReference type="Proteomes" id="UP000009022">
    <property type="component" value="Unassembled WGS sequence"/>
</dbReference>
<name>B3RUB3_TRIAD</name>
<dbReference type="PANTHER" id="PTHR16189">
    <property type="entry name" value="TRANSMEMBRANE PROTEIN 104-RELATED"/>
    <property type="match status" value="1"/>
</dbReference>
<feature type="transmembrane region" description="Helical" evidence="1">
    <location>
        <begin position="139"/>
        <end position="163"/>
    </location>
</feature>
<keyword evidence="1" id="KW-1133">Transmembrane helix</keyword>
<evidence type="ECO:0000256" key="1">
    <source>
        <dbReference type="SAM" id="Phobius"/>
    </source>
</evidence>
<evidence type="ECO:0008006" key="4">
    <source>
        <dbReference type="Google" id="ProtNLM"/>
    </source>
</evidence>
<dbReference type="InParanoid" id="B3RUB3"/>
<dbReference type="OMA" id="AGHCNIS"/>
<dbReference type="EMBL" id="DS985244">
    <property type="protein sequence ID" value="EDV25304.1"/>
    <property type="molecule type" value="Genomic_DNA"/>
</dbReference>
<dbReference type="OrthoDB" id="19473at2759"/>
<feature type="transmembrane region" description="Helical" evidence="1">
    <location>
        <begin position="274"/>
        <end position="294"/>
    </location>
</feature>
<keyword evidence="1" id="KW-0472">Membrane</keyword>
<feature type="transmembrane region" description="Helical" evidence="1">
    <location>
        <begin position="30"/>
        <end position="52"/>
    </location>
</feature>
<dbReference type="KEGG" id="tad:TRIADDRAFT_55223"/>
<feature type="transmembrane region" description="Helical" evidence="1">
    <location>
        <begin position="358"/>
        <end position="378"/>
    </location>
</feature>
<dbReference type="CTD" id="6752550"/>
<protein>
    <recommendedName>
        <fullName evidence="4">Amino acid transporter transmembrane domain-containing protein</fullName>
    </recommendedName>
</protein>
<dbReference type="eggNOG" id="ENOG502RZCA">
    <property type="taxonomic scope" value="Eukaryota"/>
</dbReference>
<keyword evidence="3" id="KW-1185">Reference proteome</keyword>
<feature type="transmembrane region" description="Helical" evidence="1">
    <location>
        <begin position="238"/>
        <end position="262"/>
    </location>
</feature>
<keyword evidence="1" id="KW-0812">Transmembrane</keyword>
<evidence type="ECO:0000313" key="3">
    <source>
        <dbReference type="Proteomes" id="UP000009022"/>
    </source>
</evidence>
<reference evidence="2 3" key="1">
    <citation type="journal article" date="2008" name="Nature">
        <title>The Trichoplax genome and the nature of placozoans.</title>
        <authorList>
            <person name="Srivastava M."/>
            <person name="Begovic E."/>
            <person name="Chapman J."/>
            <person name="Putnam N.H."/>
            <person name="Hellsten U."/>
            <person name="Kawashima T."/>
            <person name="Kuo A."/>
            <person name="Mitros T."/>
            <person name="Salamov A."/>
            <person name="Carpenter M.L."/>
            <person name="Signorovitch A.Y."/>
            <person name="Moreno M.A."/>
            <person name="Kamm K."/>
            <person name="Grimwood J."/>
            <person name="Schmutz J."/>
            <person name="Shapiro H."/>
            <person name="Grigoriev I.V."/>
            <person name="Buss L.W."/>
            <person name="Schierwater B."/>
            <person name="Dellaporta S.L."/>
            <person name="Rokhsar D.S."/>
        </authorList>
    </citation>
    <scope>NUCLEOTIDE SEQUENCE [LARGE SCALE GENOMIC DNA]</scope>
    <source>
        <strain evidence="2 3">Grell-BS-1999</strain>
    </source>
</reference>
<organism evidence="2 3">
    <name type="scientific">Trichoplax adhaerens</name>
    <name type="common">Trichoplax reptans</name>
    <dbReference type="NCBI Taxonomy" id="10228"/>
    <lineage>
        <taxon>Eukaryota</taxon>
        <taxon>Metazoa</taxon>
        <taxon>Placozoa</taxon>
        <taxon>Uniplacotomia</taxon>
        <taxon>Trichoplacea</taxon>
        <taxon>Trichoplacidae</taxon>
        <taxon>Trichoplax</taxon>
    </lineage>
</organism>
<dbReference type="AlphaFoldDB" id="B3RUB3"/>
<proteinExistence type="predicted"/>
<dbReference type="GeneID" id="6752550"/>